<dbReference type="NCBIfam" id="NF006068">
    <property type="entry name" value="PRK08210.1"/>
    <property type="match status" value="1"/>
</dbReference>
<keyword evidence="10 14" id="KW-0067">ATP-binding</keyword>
<dbReference type="InterPro" id="IPR001341">
    <property type="entry name" value="Asp_kinase"/>
</dbReference>
<dbReference type="UniPathway" id="UPA00050">
    <property type="reaction ID" value="UER00461"/>
</dbReference>
<evidence type="ECO:0000259" key="18">
    <source>
        <dbReference type="Pfam" id="PF13840"/>
    </source>
</evidence>
<keyword evidence="7 15" id="KW-0808">Transferase</keyword>
<evidence type="ECO:0000313" key="21">
    <source>
        <dbReference type="Proteomes" id="UP000028042"/>
    </source>
</evidence>
<evidence type="ECO:0000256" key="11">
    <source>
        <dbReference type="ARBA" id="ARBA00022915"/>
    </source>
</evidence>
<evidence type="ECO:0000256" key="1">
    <source>
        <dbReference type="ARBA" id="ARBA00003121"/>
    </source>
</evidence>
<feature type="domain" description="Aspartate/glutamate/uridylate kinase" evidence="17">
    <location>
        <begin position="2"/>
        <end position="235"/>
    </location>
</feature>
<dbReference type="PANTHER" id="PTHR21499:SF3">
    <property type="entry name" value="ASPARTOKINASE"/>
    <property type="match status" value="1"/>
</dbReference>
<dbReference type="Proteomes" id="UP000028042">
    <property type="component" value="Unassembled WGS sequence"/>
</dbReference>
<reference evidence="20" key="2">
    <citation type="submission" date="2015-10" db="EMBL/GenBank/DDBJ databases">
        <title>Improved Draft Genome Sequence of Clostridium pasteurianum Strain ATCC 6013 (DSM 525) Using a Hybrid Next-Generation Sequencing Approach.</title>
        <authorList>
            <person name="Pyne M.E."/>
            <person name="Utturkar S.M."/>
            <person name="Brown S.D."/>
            <person name="Moo-Young M."/>
            <person name="Chung D.A."/>
            <person name="Chou P.C."/>
        </authorList>
    </citation>
    <scope>NUCLEOTIDE SEQUENCE</scope>
    <source>
        <strain evidence="20">ATCC 6013</strain>
    </source>
</reference>
<protein>
    <recommendedName>
        <fullName evidence="15">Aspartokinase</fullName>
        <ecNumber evidence="15">2.7.2.4</ecNumber>
    </recommendedName>
</protein>
<reference evidence="19 22" key="1">
    <citation type="journal article" date="2015" name="Genome Announc.">
        <title>Complete Genome Sequence of the Nitrogen-Fixing and Solvent-Producing Clostridium pasteurianum DSM 525.</title>
        <authorList>
            <person name="Poehlein A."/>
            <person name="Grosse-Honebrink A."/>
            <person name="Zhang Y."/>
            <person name="Minton N.P."/>
            <person name="Daniel R."/>
        </authorList>
    </citation>
    <scope>NUCLEOTIDE SEQUENCE [LARGE SCALE GENOMIC DNA]</scope>
    <source>
        <strain evidence="19">DSM 525</strain>
        <strain evidence="22">DSM 525 / ATCC 6013</strain>
    </source>
</reference>
<dbReference type="PROSITE" id="PS00324">
    <property type="entry name" value="ASPARTOKINASE"/>
    <property type="match status" value="1"/>
</dbReference>
<comment type="similarity">
    <text evidence="5 15">Belongs to the aspartokinase family.</text>
</comment>
<dbReference type="Gene3D" id="3.30.2130.10">
    <property type="entry name" value="VC0802-like"/>
    <property type="match status" value="1"/>
</dbReference>
<dbReference type="SUPFAM" id="SSF53633">
    <property type="entry name" value="Carbamate kinase-like"/>
    <property type="match status" value="1"/>
</dbReference>
<dbReference type="EMBL" id="CP009268">
    <property type="protein sequence ID" value="AJA53346.1"/>
    <property type="molecule type" value="Genomic_DNA"/>
</dbReference>
<dbReference type="SUPFAM" id="SSF55021">
    <property type="entry name" value="ACT-like"/>
    <property type="match status" value="2"/>
</dbReference>
<keyword evidence="8 14" id="KW-0547">Nucleotide-binding</keyword>
<evidence type="ECO:0000313" key="19">
    <source>
        <dbReference type="EMBL" id="AJA53346.1"/>
    </source>
</evidence>
<evidence type="ECO:0000256" key="14">
    <source>
        <dbReference type="PIRSR" id="PIRSR000726-1"/>
    </source>
</evidence>
<dbReference type="UniPathway" id="UPA00034">
    <property type="reaction ID" value="UER00015"/>
</dbReference>
<comment type="pathway">
    <text evidence="2 16">Amino-acid biosynthesis; L-lysine biosynthesis via DAP pathway; (S)-tetrahydrodipicolinate from L-aspartate: step 1/4.</text>
</comment>
<dbReference type="EC" id="2.7.2.4" evidence="15"/>
<feature type="binding site" evidence="14">
    <location>
        <begin position="214"/>
        <end position="215"/>
    </location>
    <ligand>
        <name>ATP</name>
        <dbReference type="ChEBI" id="CHEBI:30616"/>
    </ligand>
</feature>
<proteinExistence type="inferred from homology"/>
<organism evidence="19 22">
    <name type="scientific">Clostridium pasteurianum DSM 525 = ATCC 6013</name>
    <dbReference type="NCBI Taxonomy" id="1262449"/>
    <lineage>
        <taxon>Bacteria</taxon>
        <taxon>Bacillati</taxon>
        <taxon>Bacillota</taxon>
        <taxon>Clostridia</taxon>
        <taxon>Eubacteriales</taxon>
        <taxon>Clostridiaceae</taxon>
        <taxon>Clostridium</taxon>
    </lineage>
</organism>
<sequence length="407" mass="44438">MKIVIQKFGGTSVSTEERRLLVLEKILDAKKNGYSPVVVVSAMGRKGDPYATDTLLSLLDKHFKESNLQATDLLMSCGEIISTVVMSNELNKRCIDSVPLLGGQSGIITDNNFGKASVINVDTKKLLPILNEKKIPVVAGFQGITEDGYITTLGRGGSDVTACILGSALNANKIEIYTDVDGIMTADPRIVKNASLIKEISYNEVFELAYQGAKVIHPRAVEIAAKSNIPLVVKNTLNHCSGTIINKDGNEKYNSVITGIANMNNRVQINVSLADNDGNSNYFNILNTLGENKISIDLINVFPNKKIFTINKNQFIPFSIMMKNLNIKYSYEDNCSKIALIGNGIKDVPGVMATILKTLTKEGIEILQTADSNTTIWCLVKTPSSVAAINALHRDFNLENKYNCIKD</sequence>
<dbReference type="KEGG" id="cpae:CPAST_c32920"/>
<dbReference type="InterPro" id="IPR018042">
    <property type="entry name" value="Aspartate_kinase_CS"/>
</dbReference>
<evidence type="ECO:0000256" key="7">
    <source>
        <dbReference type="ARBA" id="ARBA00022679"/>
    </source>
</evidence>
<feature type="domain" description="CASTOR ACT" evidence="18">
    <location>
        <begin position="331"/>
        <end position="394"/>
    </location>
</feature>
<dbReference type="UniPathway" id="UPA00051">
    <property type="reaction ID" value="UER00462"/>
</dbReference>
<feature type="binding site" evidence="14">
    <location>
        <begin position="7"/>
        <end position="10"/>
    </location>
    <ligand>
        <name>ATP</name>
        <dbReference type="ChEBI" id="CHEBI:30616"/>
    </ligand>
</feature>
<keyword evidence="12" id="KW-0457">Lysine biosynthesis</keyword>
<evidence type="ECO:0000256" key="4">
    <source>
        <dbReference type="ARBA" id="ARBA00005139"/>
    </source>
</evidence>
<dbReference type="GO" id="GO:0005524">
    <property type="term" value="F:ATP binding"/>
    <property type="evidence" value="ECO:0007669"/>
    <property type="project" value="UniProtKB-KW"/>
</dbReference>
<dbReference type="GO" id="GO:0009088">
    <property type="term" value="P:threonine biosynthetic process"/>
    <property type="evidence" value="ECO:0007669"/>
    <property type="project" value="UniProtKB-UniPathway"/>
</dbReference>
<comment type="pathway">
    <text evidence="4 16">Amino-acid biosynthesis; L-threonine biosynthesis; L-threonine from L-aspartate: step 1/5.</text>
</comment>
<reference evidence="20 21" key="3">
    <citation type="journal article" name="Genome Announc.">
        <title>Improved Draft Genome Sequence of Clostridium pasteurianum Strain ATCC 6013 (DSM 525) Using a Hybrid Next-Generation Sequencing Approach.</title>
        <authorList>
            <person name="Pyne M.E."/>
            <person name="Utturkar S."/>
            <person name="Brown S.D."/>
            <person name="Moo-Young M."/>
            <person name="Chung D.A."/>
            <person name="Chou C.P."/>
        </authorList>
    </citation>
    <scope>NUCLEOTIDE SEQUENCE [LARGE SCALE GENOMIC DNA]</scope>
    <source>
        <strain evidence="20 21">ATCC 6013</strain>
    </source>
</reference>
<dbReference type="GO" id="GO:0019877">
    <property type="term" value="P:diaminopimelate biosynthetic process"/>
    <property type="evidence" value="ECO:0007669"/>
    <property type="project" value="UniProtKB-KW"/>
</dbReference>
<comment type="pathway">
    <text evidence="3 16">Amino-acid biosynthesis; L-methionine biosynthesis via de novo pathway; L-homoserine from L-aspartate: step 1/3.</text>
</comment>
<dbReference type="GO" id="GO:0009089">
    <property type="term" value="P:lysine biosynthetic process via diaminopimelate"/>
    <property type="evidence" value="ECO:0007669"/>
    <property type="project" value="UniProtKB-UniPathway"/>
</dbReference>
<evidence type="ECO:0000256" key="16">
    <source>
        <dbReference type="RuleBase" id="RU004249"/>
    </source>
</evidence>
<dbReference type="Proteomes" id="UP000030905">
    <property type="component" value="Chromosome"/>
</dbReference>
<gene>
    <name evidence="19" type="primary">dapG</name>
    <name evidence="19" type="ORF">CLPA_c32920</name>
    <name evidence="20" type="ORF">CP6013_03888</name>
</gene>
<feature type="binding site" evidence="14">
    <location>
        <position position="52"/>
    </location>
    <ligand>
        <name>substrate</name>
    </ligand>
</feature>
<comment type="function">
    <text evidence="1">Catalyzes the phosphorylation of the beta-carboxyl group of aspartic acid with ATP to yield 4-phospho-L-aspartate, which is involved in the branched biosynthetic pathway leading to the biosynthesis of amino acids threonine, isoleucine and methionine.</text>
</comment>
<dbReference type="Gene3D" id="3.40.1160.10">
    <property type="entry name" value="Acetylglutamate kinase-like"/>
    <property type="match status" value="1"/>
</dbReference>
<feature type="binding site" evidence="14">
    <location>
        <begin position="178"/>
        <end position="179"/>
    </location>
    <ligand>
        <name>ATP</name>
        <dbReference type="ChEBI" id="CHEBI:30616"/>
    </ligand>
</feature>
<dbReference type="Pfam" id="PF13840">
    <property type="entry name" value="ACT_7"/>
    <property type="match status" value="1"/>
</dbReference>
<dbReference type="KEGG" id="cpat:CLPA_c32920"/>
<keyword evidence="6 16" id="KW-0028">Amino-acid biosynthesis</keyword>
<keyword evidence="11" id="KW-0220">Diaminopimelate biosynthesis</keyword>
<dbReference type="GeneID" id="93075396"/>
<evidence type="ECO:0000313" key="20">
    <source>
        <dbReference type="EMBL" id="KRU14629.1"/>
    </source>
</evidence>
<evidence type="ECO:0000256" key="5">
    <source>
        <dbReference type="ARBA" id="ARBA00010122"/>
    </source>
</evidence>
<evidence type="ECO:0000256" key="6">
    <source>
        <dbReference type="ARBA" id="ARBA00022605"/>
    </source>
</evidence>
<keyword evidence="9 15" id="KW-0418">Kinase</keyword>
<dbReference type="RefSeq" id="WP_003446857.1">
    <property type="nucleotide sequence ID" value="NZ_ANZB01000012.1"/>
</dbReference>
<dbReference type="EMBL" id="JPGY02000001">
    <property type="protein sequence ID" value="KRU14629.1"/>
    <property type="molecule type" value="Genomic_DNA"/>
</dbReference>
<dbReference type="InterPro" id="IPR005260">
    <property type="entry name" value="Asp_kin_monofn"/>
</dbReference>
<feature type="binding site" evidence="14">
    <location>
        <position position="189"/>
    </location>
    <ligand>
        <name>ATP</name>
        <dbReference type="ChEBI" id="CHEBI:30616"/>
    </ligand>
</feature>
<evidence type="ECO:0000256" key="2">
    <source>
        <dbReference type="ARBA" id="ARBA00004766"/>
    </source>
</evidence>
<evidence type="ECO:0000256" key="13">
    <source>
        <dbReference type="ARBA" id="ARBA00047872"/>
    </source>
</evidence>
<feature type="binding site" evidence="14">
    <location>
        <position position="79"/>
    </location>
    <ligand>
        <name>substrate</name>
    </ligand>
</feature>
<dbReference type="GO" id="GO:0004072">
    <property type="term" value="F:aspartate kinase activity"/>
    <property type="evidence" value="ECO:0007669"/>
    <property type="project" value="UniProtKB-EC"/>
</dbReference>
<keyword evidence="22" id="KW-1185">Reference proteome</keyword>
<evidence type="ECO:0000256" key="8">
    <source>
        <dbReference type="ARBA" id="ARBA00022741"/>
    </source>
</evidence>
<dbReference type="Pfam" id="PF00696">
    <property type="entry name" value="AA_kinase"/>
    <property type="match status" value="1"/>
</dbReference>
<comment type="catalytic activity">
    <reaction evidence="13 15">
        <text>L-aspartate + ATP = 4-phospho-L-aspartate + ADP</text>
        <dbReference type="Rhea" id="RHEA:23776"/>
        <dbReference type="ChEBI" id="CHEBI:29991"/>
        <dbReference type="ChEBI" id="CHEBI:30616"/>
        <dbReference type="ChEBI" id="CHEBI:57535"/>
        <dbReference type="ChEBI" id="CHEBI:456216"/>
        <dbReference type="EC" id="2.7.2.4"/>
    </reaction>
</comment>
<evidence type="ECO:0000259" key="17">
    <source>
        <dbReference type="Pfam" id="PF00696"/>
    </source>
</evidence>
<dbReference type="PATRIC" id="fig|1262449.3.peg.3181"/>
<dbReference type="InterPro" id="IPR001048">
    <property type="entry name" value="Asp/Glu/Uridylate_kinase"/>
</dbReference>
<dbReference type="InterPro" id="IPR036393">
    <property type="entry name" value="AceGlu_kinase-like_sf"/>
</dbReference>
<dbReference type="AlphaFoldDB" id="A0A0H3JA96"/>
<evidence type="ECO:0000256" key="9">
    <source>
        <dbReference type="ARBA" id="ARBA00022777"/>
    </source>
</evidence>
<name>A0A0H3JA96_CLOPA</name>
<dbReference type="InterPro" id="IPR045865">
    <property type="entry name" value="ACT-like_dom_sf"/>
</dbReference>
<evidence type="ECO:0000256" key="10">
    <source>
        <dbReference type="ARBA" id="ARBA00022840"/>
    </source>
</evidence>
<dbReference type="PANTHER" id="PTHR21499">
    <property type="entry name" value="ASPARTATE KINASE"/>
    <property type="match status" value="1"/>
</dbReference>
<evidence type="ECO:0000256" key="3">
    <source>
        <dbReference type="ARBA" id="ARBA00004986"/>
    </source>
</evidence>
<evidence type="ECO:0000256" key="15">
    <source>
        <dbReference type="RuleBase" id="RU003448"/>
    </source>
</evidence>
<dbReference type="GO" id="GO:0009090">
    <property type="term" value="P:homoserine biosynthetic process"/>
    <property type="evidence" value="ECO:0007669"/>
    <property type="project" value="TreeGrafter"/>
</dbReference>
<evidence type="ECO:0000313" key="22">
    <source>
        <dbReference type="Proteomes" id="UP000030905"/>
    </source>
</evidence>
<dbReference type="InterPro" id="IPR027795">
    <property type="entry name" value="CASTOR_ACT_dom"/>
</dbReference>
<accession>A0A0H3JA96</accession>
<dbReference type="GO" id="GO:0005829">
    <property type="term" value="C:cytosol"/>
    <property type="evidence" value="ECO:0007669"/>
    <property type="project" value="TreeGrafter"/>
</dbReference>
<evidence type="ECO:0000256" key="12">
    <source>
        <dbReference type="ARBA" id="ARBA00023154"/>
    </source>
</evidence>
<dbReference type="eggNOG" id="COG0527">
    <property type="taxonomic scope" value="Bacteria"/>
</dbReference>
<dbReference type="NCBIfam" id="TIGR00657">
    <property type="entry name" value="asp_kinases"/>
    <property type="match status" value="1"/>
</dbReference>
<dbReference type="PIRSF" id="PIRSF000726">
    <property type="entry name" value="Asp_kin"/>
    <property type="match status" value="1"/>
</dbReference>